<evidence type="ECO:0000259" key="1">
    <source>
        <dbReference type="Pfam" id="PF00534"/>
    </source>
</evidence>
<evidence type="ECO:0000313" key="2">
    <source>
        <dbReference type="EMBL" id="EHN10426.1"/>
    </source>
</evidence>
<feature type="domain" description="Glycosyl transferase family 1" evidence="1">
    <location>
        <begin position="235"/>
        <end position="387"/>
    </location>
</feature>
<name>H0E7A1_9ACTN</name>
<dbReference type="PANTHER" id="PTHR45947:SF3">
    <property type="entry name" value="SULFOQUINOVOSYL TRANSFERASE SQD2"/>
    <property type="match status" value="1"/>
</dbReference>
<dbReference type="InterPro" id="IPR050194">
    <property type="entry name" value="Glycosyltransferase_grp1"/>
</dbReference>
<comment type="caution">
    <text evidence="2">The sequence shown here is derived from an EMBL/GenBank/DDBJ whole genome shotgun (WGS) entry which is preliminary data.</text>
</comment>
<dbReference type="Gene3D" id="3.40.50.2000">
    <property type="entry name" value="Glycogen Phosphorylase B"/>
    <property type="match status" value="2"/>
</dbReference>
<dbReference type="InterPro" id="IPR001296">
    <property type="entry name" value="Glyco_trans_1"/>
</dbReference>
<dbReference type="Proteomes" id="UP000005143">
    <property type="component" value="Unassembled WGS sequence"/>
</dbReference>
<dbReference type="CDD" id="cd03801">
    <property type="entry name" value="GT4_PimA-like"/>
    <property type="match status" value="1"/>
</dbReference>
<dbReference type="SUPFAM" id="SSF53756">
    <property type="entry name" value="UDP-Glycosyltransferase/glycogen phosphorylase"/>
    <property type="match status" value="1"/>
</dbReference>
<sequence length="416" mass="44889">MARVVIANPGANPELQVAASAVGSAGLVERYLAPVAVSARRTGGVRRVPGRVADRVATELERRRVPPGVPEDRVRSVTAAEEVARVAAARLGMTAAGTRLILHQARRFDRRVARSLVPSDGALLAVSAYAAESVRRARALGVRSVVDLPIAHPATVRELMREEARRVPEYAATLQGHDFPDSLISGCETEYREADRLLVLAEAQRRTFVDRGVDPARMTTTPLGVDLDMFRPGERPDDGVFRVLFVGQITQRKGISYLVEAFRRTFPSGAELVLAGPVVGTSRPWASVPGVVHAPARPRAELAALYRAADVYVLPSLAEGFPLTTMEAMACGVPVIVSDRTAAHDIVGDGVEGYVVPVRDADAIAERLALLRADPDRRARMAAAARLRAERFPWSRYGDQVVGILREELARGSLSA</sequence>
<dbReference type="OrthoDB" id="9801609at2"/>
<dbReference type="EMBL" id="AGUD01000221">
    <property type="protein sequence ID" value="EHN10426.1"/>
    <property type="molecule type" value="Genomic_DNA"/>
</dbReference>
<proteinExistence type="predicted"/>
<evidence type="ECO:0000313" key="3">
    <source>
        <dbReference type="Proteomes" id="UP000005143"/>
    </source>
</evidence>
<reference evidence="2 3" key="1">
    <citation type="journal article" date="2013" name="Biodegradation">
        <title>Quantitative proteomic analysis of ibuprofen-degrading Patulibacter sp. strain I11.</title>
        <authorList>
            <person name="Almeida B."/>
            <person name="Kjeldal H."/>
            <person name="Lolas I."/>
            <person name="Knudsen A.D."/>
            <person name="Carvalho G."/>
            <person name="Nielsen K.L."/>
            <person name="Barreto Crespo M.T."/>
            <person name="Stensballe A."/>
            <person name="Nielsen J.L."/>
        </authorList>
    </citation>
    <scope>NUCLEOTIDE SEQUENCE [LARGE SCALE GENOMIC DNA]</scope>
    <source>
        <strain evidence="2 3">I11</strain>
    </source>
</reference>
<protein>
    <submittedName>
        <fullName evidence="2">Glycosyl transferase group 1</fullName>
    </submittedName>
</protein>
<keyword evidence="2" id="KW-0808">Transferase</keyword>
<dbReference type="GO" id="GO:0016758">
    <property type="term" value="F:hexosyltransferase activity"/>
    <property type="evidence" value="ECO:0007669"/>
    <property type="project" value="TreeGrafter"/>
</dbReference>
<keyword evidence="3" id="KW-1185">Reference proteome</keyword>
<gene>
    <name evidence="2" type="ORF">PAI11_27030</name>
</gene>
<organism evidence="2 3">
    <name type="scientific">Patulibacter medicamentivorans</name>
    <dbReference type="NCBI Taxonomy" id="1097667"/>
    <lineage>
        <taxon>Bacteria</taxon>
        <taxon>Bacillati</taxon>
        <taxon>Actinomycetota</taxon>
        <taxon>Thermoleophilia</taxon>
        <taxon>Solirubrobacterales</taxon>
        <taxon>Patulibacteraceae</taxon>
        <taxon>Patulibacter</taxon>
    </lineage>
</organism>
<dbReference type="Pfam" id="PF00534">
    <property type="entry name" value="Glycos_transf_1"/>
    <property type="match status" value="1"/>
</dbReference>
<dbReference type="PANTHER" id="PTHR45947">
    <property type="entry name" value="SULFOQUINOVOSYL TRANSFERASE SQD2"/>
    <property type="match status" value="1"/>
</dbReference>
<dbReference type="RefSeq" id="WP_007576073.1">
    <property type="nucleotide sequence ID" value="NZ_AGUD01000221.1"/>
</dbReference>
<accession>H0E7A1</accession>
<dbReference type="AlphaFoldDB" id="H0E7A1"/>